<organism evidence="1 2">
    <name type="scientific">Clostridium collagenovorans DSM 3089</name>
    <dbReference type="NCBI Taxonomy" id="1121306"/>
    <lineage>
        <taxon>Bacteria</taxon>
        <taxon>Bacillati</taxon>
        <taxon>Bacillota</taxon>
        <taxon>Clostridia</taxon>
        <taxon>Eubacteriales</taxon>
        <taxon>Clostridiaceae</taxon>
        <taxon>Clostridium</taxon>
    </lineage>
</organism>
<protein>
    <submittedName>
        <fullName evidence="1">Uncharacterized protein</fullName>
    </submittedName>
</protein>
<keyword evidence="2" id="KW-1185">Reference proteome</keyword>
<reference evidence="1 2" key="1">
    <citation type="submission" date="2016-11" db="EMBL/GenBank/DDBJ databases">
        <authorList>
            <person name="Jaros S."/>
            <person name="Januszkiewicz K."/>
            <person name="Wedrychowicz H."/>
        </authorList>
    </citation>
    <scope>NUCLEOTIDE SEQUENCE [LARGE SCALE GENOMIC DNA]</scope>
    <source>
        <strain evidence="1 2">DSM 3089</strain>
    </source>
</reference>
<proteinExistence type="predicted"/>
<evidence type="ECO:0000313" key="1">
    <source>
        <dbReference type="EMBL" id="SHI07304.1"/>
    </source>
</evidence>
<name>A0A1M5Y658_9CLOT</name>
<evidence type="ECO:0000313" key="2">
    <source>
        <dbReference type="Proteomes" id="UP000184526"/>
    </source>
</evidence>
<accession>A0A1M5Y658</accession>
<dbReference type="AlphaFoldDB" id="A0A1M5Y658"/>
<sequence>MYFHIFLAFLLFLLNTKKDMVKLHQILSLKYLGFTLEYIKDKIFSLDSTEEVAKILENQSMIIKK</sequence>
<dbReference type="Proteomes" id="UP000184526">
    <property type="component" value="Unassembled WGS sequence"/>
</dbReference>
<gene>
    <name evidence="1" type="ORF">SAMN02745196_02683</name>
</gene>
<dbReference type="EMBL" id="FQXP01000011">
    <property type="protein sequence ID" value="SHI07304.1"/>
    <property type="molecule type" value="Genomic_DNA"/>
</dbReference>